<evidence type="ECO:0000313" key="4">
    <source>
        <dbReference type="Proteomes" id="UP000215914"/>
    </source>
</evidence>
<dbReference type="InParanoid" id="A0A251T2Z4"/>
<dbReference type="GO" id="GO:0019005">
    <property type="term" value="C:SCF ubiquitin ligase complex"/>
    <property type="evidence" value="ECO:0000318"/>
    <property type="project" value="GO_Central"/>
</dbReference>
<dbReference type="Gene3D" id="3.80.10.10">
    <property type="entry name" value="Ribonuclease Inhibitor"/>
    <property type="match status" value="2"/>
</dbReference>
<reference evidence="2 4" key="1">
    <citation type="journal article" date="2017" name="Nature">
        <title>The sunflower genome provides insights into oil metabolism, flowering and Asterid evolution.</title>
        <authorList>
            <person name="Badouin H."/>
            <person name="Gouzy J."/>
            <person name="Grassa C.J."/>
            <person name="Murat F."/>
            <person name="Staton S.E."/>
            <person name="Cottret L."/>
            <person name="Lelandais-Briere C."/>
            <person name="Owens G.L."/>
            <person name="Carrere S."/>
            <person name="Mayjonade B."/>
            <person name="Legrand L."/>
            <person name="Gill N."/>
            <person name="Kane N.C."/>
            <person name="Bowers J.E."/>
            <person name="Hubner S."/>
            <person name="Bellec A."/>
            <person name="Berard A."/>
            <person name="Berges H."/>
            <person name="Blanchet N."/>
            <person name="Boniface M.C."/>
            <person name="Brunel D."/>
            <person name="Catrice O."/>
            <person name="Chaidir N."/>
            <person name="Claudel C."/>
            <person name="Donnadieu C."/>
            <person name="Faraut T."/>
            <person name="Fievet G."/>
            <person name="Helmstetter N."/>
            <person name="King M."/>
            <person name="Knapp S.J."/>
            <person name="Lai Z."/>
            <person name="Le Paslier M.C."/>
            <person name="Lippi Y."/>
            <person name="Lorenzon L."/>
            <person name="Mandel J.R."/>
            <person name="Marage G."/>
            <person name="Marchand G."/>
            <person name="Marquand E."/>
            <person name="Bret-Mestries E."/>
            <person name="Morien E."/>
            <person name="Nambeesan S."/>
            <person name="Nguyen T."/>
            <person name="Pegot-Espagnet P."/>
            <person name="Pouilly N."/>
            <person name="Raftis F."/>
            <person name="Sallet E."/>
            <person name="Schiex T."/>
            <person name="Thomas J."/>
            <person name="Vandecasteele C."/>
            <person name="Vares D."/>
            <person name="Vear F."/>
            <person name="Vautrin S."/>
            <person name="Crespi M."/>
            <person name="Mangin B."/>
            <person name="Burke J.M."/>
            <person name="Salse J."/>
            <person name="Munos S."/>
            <person name="Vincourt P."/>
            <person name="Rieseberg L.H."/>
            <person name="Langlade N.B."/>
        </authorList>
    </citation>
    <scope>NUCLEOTIDE SEQUENCE [LARGE SCALE GENOMIC DNA]</scope>
    <source>
        <strain evidence="4">cv. SF193</strain>
        <tissue evidence="2">Leaves</tissue>
    </source>
</reference>
<dbReference type="AlphaFoldDB" id="A0A251T2Z4"/>
<dbReference type="InterPro" id="IPR006553">
    <property type="entry name" value="Leu-rich_rpt_Cys-con_subtyp"/>
</dbReference>
<dbReference type="OrthoDB" id="1870722at2759"/>
<dbReference type="SMART" id="SM00367">
    <property type="entry name" value="LRR_CC"/>
    <property type="match status" value="6"/>
</dbReference>
<feature type="domain" description="F-box/LRR-repeat protein 15-like leucin rich repeat" evidence="1">
    <location>
        <begin position="143"/>
        <end position="294"/>
    </location>
</feature>
<dbReference type="EMBL" id="CM007901">
    <property type="protein sequence ID" value="OTG05274.1"/>
    <property type="molecule type" value="Genomic_DNA"/>
</dbReference>
<dbReference type="InterPro" id="IPR057207">
    <property type="entry name" value="FBXL15_LRR"/>
</dbReference>
<evidence type="ECO:0000313" key="2">
    <source>
        <dbReference type="EMBL" id="KAF5778185.1"/>
    </source>
</evidence>
<protein>
    <submittedName>
        <fullName evidence="2">Leucine-rich repeat domain superfamily</fullName>
    </submittedName>
    <submittedName>
        <fullName evidence="3">Putative leucine-rich repeat domain, L domain-like protein</fullName>
    </submittedName>
</protein>
<dbReference type="InterPro" id="IPR032675">
    <property type="entry name" value="LRR_dom_sf"/>
</dbReference>
<name>A0A251T2Z4_HELAN</name>
<sequence length="343" mass="37885">MGPLGDDELLCIFNNISDWGDKRSFAEVSKQFMKVAFHSIFWLSSSFPSLLFDILPSSPNVTYFDCNKPLSNTHLKLLAQSCPKLETLSLGKYHDLPSEPGEFDFDFDGDGLCAVANACSHLGGVYLHGRLRVGDTGIVSLVTSCKNLTWLDLEGCIRVTDESLKAIGESRICNLNLGGCSLVTDLGLEYLANGDLKNYLSELNLTGCDKISDHGIIYLSKMVGLIKLNISWLLNITDISLLAIGSKCLKLQTIYLTGCEAITSEGLRAFNGHQTLKTLLLFSCYNFCWEDVESVALTCSRLEYLGLMKRIKTPTPESNEDFLQIGHHTCLIEWDEGEGACFC</sequence>
<reference evidence="3" key="2">
    <citation type="submission" date="2017-02" db="EMBL/GenBank/DDBJ databases">
        <title>Sunflower complete genome.</title>
        <authorList>
            <person name="Langlade N."/>
            <person name="Munos S."/>
        </authorList>
    </citation>
    <scope>NUCLEOTIDE SEQUENCE [LARGE SCALE GENOMIC DNA]</scope>
    <source>
        <tissue evidence="3">Leaves</tissue>
    </source>
</reference>
<dbReference type="GO" id="GO:0031146">
    <property type="term" value="P:SCF-dependent proteasomal ubiquitin-dependent protein catabolic process"/>
    <property type="evidence" value="ECO:0000318"/>
    <property type="project" value="GO_Central"/>
</dbReference>
<organism evidence="3 4">
    <name type="scientific">Helianthus annuus</name>
    <name type="common">Common sunflower</name>
    <dbReference type="NCBI Taxonomy" id="4232"/>
    <lineage>
        <taxon>Eukaryota</taxon>
        <taxon>Viridiplantae</taxon>
        <taxon>Streptophyta</taxon>
        <taxon>Embryophyta</taxon>
        <taxon>Tracheophyta</taxon>
        <taxon>Spermatophyta</taxon>
        <taxon>Magnoliopsida</taxon>
        <taxon>eudicotyledons</taxon>
        <taxon>Gunneridae</taxon>
        <taxon>Pentapetalae</taxon>
        <taxon>asterids</taxon>
        <taxon>campanulids</taxon>
        <taxon>Asterales</taxon>
        <taxon>Asteraceae</taxon>
        <taxon>Asteroideae</taxon>
        <taxon>Heliantheae alliance</taxon>
        <taxon>Heliantheae</taxon>
        <taxon>Helianthus</taxon>
    </lineage>
</organism>
<evidence type="ECO:0000259" key="1">
    <source>
        <dbReference type="Pfam" id="PF25372"/>
    </source>
</evidence>
<keyword evidence="4" id="KW-1185">Reference proteome</keyword>
<evidence type="ECO:0000313" key="3">
    <source>
        <dbReference type="EMBL" id="OTG05274.1"/>
    </source>
</evidence>
<dbReference type="EMBL" id="MNCJ02000327">
    <property type="protein sequence ID" value="KAF5778185.1"/>
    <property type="molecule type" value="Genomic_DNA"/>
</dbReference>
<dbReference type="Gramene" id="mRNA:HanXRQr2_Chr12g0544561">
    <property type="protein sequence ID" value="CDS:HanXRQr2_Chr12g0544561.1"/>
    <property type="gene ID" value="HanXRQr2_Chr12g0544561"/>
</dbReference>
<dbReference type="PANTHER" id="PTHR13318">
    <property type="entry name" value="PARTNER OF PAIRED, ISOFORM B-RELATED"/>
    <property type="match status" value="1"/>
</dbReference>
<gene>
    <name evidence="3" type="ORF">HannXRQ_Chr12g0371751</name>
    <name evidence="2" type="ORF">HanXRQr2_Chr12g0544561</name>
</gene>
<dbReference type="Proteomes" id="UP000215914">
    <property type="component" value="Chromosome 12"/>
</dbReference>
<dbReference type="OMA" id="YWISSET"/>
<dbReference type="SUPFAM" id="SSF52047">
    <property type="entry name" value="RNI-like"/>
    <property type="match status" value="1"/>
</dbReference>
<accession>A0A251T2Z4</accession>
<proteinExistence type="predicted"/>
<reference evidence="2" key="3">
    <citation type="submission" date="2020-06" db="EMBL/GenBank/DDBJ databases">
        <title>Helianthus annuus Genome sequencing and assembly Release 2.</title>
        <authorList>
            <person name="Gouzy J."/>
            <person name="Langlade N."/>
            <person name="Munos S."/>
        </authorList>
    </citation>
    <scope>NUCLEOTIDE SEQUENCE</scope>
    <source>
        <tissue evidence="2">Leaves</tissue>
    </source>
</reference>
<dbReference type="PANTHER" id="PTHR13318:SF279">
    <property type="entry name" value="LEUCINE-RICH REPEAT DOMAIN SUPERFAMILY"/>
    <property type="match status" value="1"/>
</dbReference>
<dbReference type="Pfam" id="PF25372">
    <property type="entry name" value="DUF7885"/>
    <property type="match status" value="1"/>
</dbReference>